<evidence type="ECO:0000256" key="6">
    <source>
        <dbReference type="ARBA" id="ARBA00022747"/>
    </source>
</evidence>
<dbReference type="GO" id="GO:0032259">
    <property type="term" value="P:methylation"/>
    <property type="evidence" value="ECO:0007669"/>
    <property type="project" value="UniProtKB-KW"/>
</dbReference>
<evidence type="ECO:0000313" key="11">
    <source>
        <dbReference type="Proteomes" id="UP000293369"/>
    </source>
</evidence>
<dbReference type="InterPro" id="IPR038333">
    <property type="entry name" value="T1MK-like_N_sf"/>
</dbReference>
<gene>
    <name evidence="10" type="ORF">EUX57_07945</name>
</gene>
<keyword evidence="4 10" id="KW-0808">Transferase</keyword>
<feature type="domain" description="DNA methylase adenine-specific" evidence="8">
    <location>
        <begin position="183"/>
        <end position="518"/>
    </location>
</feature>
<keyword evidence="3 10" id="KW-0489">Methyltransferase</keyword>
<dbReference type="EC" id="2.1.1.72" evidence="2"/>
<dbReference type="Pfam" id="PF12161">
    <property type="entry name" value="HsdM_N"/>
    <property type="match status" value="1"/>
</dbReference>
<reference evidence="10 11" key="1">
    <citation type="submission" date="2019-02" db="EMBL/GenBank/DDBJ databases">
        <title>Pseudomonas spp from wheat grain.</title>
        <authorList>
            <person name="Cho G.-S."/>
            <person name="Franz C.M.A.P."/>
        </authorList>
    </citation>
    <scope>NUCLEOTIDE SEQUENCE [LARGE SCALE GENOMIC DNA]</scope>
    <source>
        <strain evidence="10 11">133NRW</strain>
    </source>
</reference>
<dbReference type="InterPro" id="IPR051537">
    <property type="entry name" value="DNA_Adenine_Mtase"/>
</dbReference>
<keyword evidence="5" id="KW-0949">S-adenosyl-L-methionine</keyword>
<dbReference type="GO" id="GO:0003677">
    <property type="term" value="F:DNA binding"/>
    <property type="evidence" value="ECO:0007669"/>
    <property type="project" value="InterPro"/>
</dbReference>
<evidence type="ECO:0000256" key="5">
    <source>
        <dbReference type="ARBA" id="ARBA00022691"/>
    </source>
</evidence>
<dbReference type="GO" id="GO:0009307">
    <property type="term" value="P:DNA restriction-modification system"/>
    <property type="evidence" value="ECO:0007669"/>
    <property type="project" value="UniProtKB-KW"/>
</dbReference>
<dbReference type="SUPFAM" id="SSF53335">
    <property type="entry name" value="S-adenosyl-L-methionine-dependent methyltransferases"/>
    <property type="match status" value="1"/>
</dbReference>
<name>A0A4Q7D1L4_9PSED</name>
<dbReference type="Gene3D" id="1.20.1260.30">
    <property type="match status" value="1"/>
</dbReference>
<accession>A0A4Q7D1L4</accession>
<evidence type="ECO:0000256" key="1">
    <source>
        <dbReference type="ARBA" id="ARBA00006594"/>
    </source>
</evidence>
<dbReference type="InterPro" id="IPR029063">
    <property type="entry name" value="SAM-dependent_MTases_sf"/>
</dbReference>
<comment type="catalytic activity">
    <reaction evidence="7">
        <text>a 2'-deoxyadenosine in DNA + S-adenosyl-L-methionine = an N(6)-methyl-2'-deoxyadenosine in DNA + S-adenosyl-L-homocysteine + H(+)</text>
        <dbReference type="Rhea" id="RHEA:15197"/>
        <dbReference type="Rhea" id="RHEA-COMP:12418"/>
        <dbReference type="Rhea" id="RHEA-COMP:12419"/>
        <dbReference type="ChEBI" id="CHEBI:15378"/>
        <dbReference type="ChEBI" id="CHEBI:57856"/>
        <dbReference type="ChEBI" id="CHEBI:59789"/>
        <dbReference type="ChEBI" id="CHEBI:90615"/>
        <dbReference type="ChEBI" id="CHEBI:90616"/>
        <dbReference type="EC" id="2.1.1.72"/>
    </reaction>
</comment>
<evidence type="ECO:0000259" key="8">
    <source>
        <dbReference type="Pfam" id="PF02384"/>
    </source>
</evidence>
<evidence type="ECO:0000256" key="4">
    <source>
        <dbReference type="ARBA" id="ARBA00022679"/>
    </source>
</evidence>
<dbReference type="AlphaFoldDB" id="A0A4Q7D1L4"/>
<dbReference type="InterPro" id="IPR022749">
    <property type="entry name" value="D12N6_MeTrfase_N"/>
</dbReference>
<dbReference type="InterPro" id="IPR003356">
    <property type="entry name" value="DNA_methylase_A-5"/>
</dbReference>
<evidence type="ECO:0000256" key="7">
    <source>
        <dbReference type="ARBA" id="ARBA00047942"/>
    </source>
</evidence>
<keyword evidence="6" id="KW-0680">Restriction system</keyword>
<comment type="similarity">
    <text evidence="1">Belongs to the N(4)/N(6)-methyltransferase family.</text>
</comment>
<dbReference type="PANTHER" id="PTHR42933">
    <property type="entry name" value="SLR6095 PROTEIN"/>
    <property type="match status" value="1"/>
</dbReference>
<protein>
    <recommendedName>
        <fullName evidence="2">site-specific DNA-methyltransferase (adenine-specific)</fullName>
        <ecNumber evidence="2">2.1.1.72</ecNumber>
    </recommendedName>
</protein>
<feature type="domain" description="N6 adenine-specific DNA methyltransferase N-terminal" evidence="9">
    <location>
        <begin position="8"/>
        <end position="164"/>
    </location>
</feature>
<evidence type="ECO:0000256" key="3">
    <source>
        <dbReference type="ARBA" id="ARBA00022603"/>
    </source>
</evidence>
<dbReference type="EMBL" id="SGFE01000012">
    <property type="protein sequence ID" value="RZI32283.1"/>
    <property type="molecule type" value="Genomic_DNA"/>
</dbReference>
<evidence type="ECO:0000259" key="9">
    <source>
        <dbReference type="Pfam" id="PF12161"/>
    </source>
</evidence>
<dbReference type="Proteomes" id="UP000293369">
    <property type="component" value="Unassembled WGS sequence"/>
</dbReference>
<dbReference type="GO" id="GO:0008170">
    <property type="term" value="F:N-methyltransferase activity"/>
    <property type="evidence" value="ECO:0007669"/>
    <property type="project" value="InterPro"/>
</dbReference>
<dbReference type="PANTHER" id="PTHR42933:SF3">
    <property type="entry name" value="TYPE I RESTRICTION ENZYME MJAVIII METHYLASE SUBUNIT"/>
    <property type="match status" value="1"/>
</dbReference>
<dbReference type="Gene3D" id="3.40.50.150">
    <property type="entry name" value="Vaccinia Virus protein VP39"/>
    <property type="match status" value="1"/>
</dbReference>
<sequence>MLQNNPELKSKIDQLWNKFWSGGISNPLTAIEQITYLLFMKRLDELDQKKQADAEWTDEQYTSKFEGVWVPPEYRTKLSGLESAKELVDILALDRSRYGITKQTLRWSEFTHLQAEEMLPHVQGKVFPFLKDLNGSESNFTHHMKNAVFIIPKPALLVEAVKTIDEIFEVMERDSREKGQAFQDIQGDVYEFLLSEIATAGKNGQFRTPRHIIKLMTDLVQPQLGHKIADPACGSGGFLLGAYQYIVTQLAMKVDTNNLTSDEDGFVRTSVAAALTEKAQVILQESLWGYDIDSTMVRLGLMNLMMHGIDEPHIDYKDTLSKSFTEESEYDVVMANPPFTGSIDKGDINEDLQLATTKTELLFVENIYRLLKKGGTACVIVPQGVLFGSGGAFKTLRQLLIERCDLKAVITLPSGVFKPYAGVSTAILLFTKVWGPKDKVTQPATEHVWFYEMAADGYSLDDKRSKQEGYGDLQDILAKYRARDAATDIDRTAKWFMVPRTEIADEKNNYDLSLSRYKTDVFKEVHYDTPIAILDQLIHAEVGDVDDVGLTIVKSGIVRELLELKGMIE</sequence>
<evidence type="ECO:0000256" key="2">
    <source>
        <dbReference type="ARBA" id="ARBA00011900"/>
    </source>
</evidence>
<comment type="caution">
    <text evidence="10">The sequence shown here is derived from an EMBL/GenBank/DDBJ whole genome shotgun (WGS) entry which is preliminary data.</text>
</comment>
<dbReference type="PRINTS" id="PR00507">
    <property type="entry name" value="N12N6MTFRASE"/>
</dbReference>
<dbReference type="GO" id="GO:0009007">
    <property type="term" value="F:site-specific DNA-methyltransferase (adenine-specific) activity"/>
    <property type="evidence" value="ECO:0007669"/>
    <property type="project" value="UniProtKB-EC"/>
</dbReference>
<proteinExistence type="inferred from homology"/>
<dbReference type="RefSeq" id="WP_130138301.1">
    <property type="nucleotide sequence ID" value="NZ_SGFE01000012.1"/>
</dbReference>
<dbReference type="Pfam" id="PF02384">
    <property type="entry name" value="N6_Mtase"/>
    <property type="match status" value="1"/>
</dbReference>
<evidence type="ECO:0000313" key="10">
    <source>
        <dbReference type="EMBL" id="RZI32283.1"/>
    </source>
</evidence>
<organism evidence="10 11">
    <name type="scientific">Pseudomonas orientalis</name>
    <dbReference type="NCBI Taxonomy" id="76758"/>
    <lineage>
        <taxon>Bacteria</taxon>
        <taxon>Pseudomonadati</taxon>
        <taxon>Pseudomonadota</taxon>
        <taxon>Gammaproteobacteria</taxon>
        <taxon>Pseudomonadales</taxon>
        <taxon>Pseudomonadaceae</taxon>
        <taxon>Pseudomonas</taxon>
    </lineage>
</organism>